<organism evidence="3">
    <name type="scientific">Triticum aestivum</name>
    <name type="common">Wheat</name>
    <dbReference type="NCBI Taxonomy" id="4565"/>
    <lineage>
        <taxon>Eukaryota</taxon>
        <taxon>Viridiplantae</taxon>
        <taxon>Streptophyta</taxon>
        <taxon>Embryophyta</taxon>
        <taxon>Tracheophyta</taxon>
        <taxon>Spermatophyta</taxon>
        <taxon>Magnoliopsida</taxon>
        <taxon>Liliopsida</taxon>
        <taxon>Poales</taxon>
        <taxon>Poaceae</taxon>
        <taxon>BOP clade</taxon>
        <taxon>Pooideae</taxon>
        <taxon>Triticodae</taxon>
        <taxon>Triticeae</taxon>
        <taxon>Triticinae</taxon>
        <taxon>Triticum</taxon>
    </lineage>
</organism>
<protein>
    <recommendedName>
        <fullName evidence="2">F-box domain-containing protein</fullName>
    </recommendedName>
</protein>
<name>A0A077S3M4_WHEAT</name>
<feature type="compositionally biased region" description="Low complexity" evidence="1">
    <location>
        <begin position="73"/>
        <end position="97"/>
    </location>
</feature>
<feature type="region of interest" description="Disordered" evidence="1">
    <location>
        <begin position="57"/>
        <end position="139"/>
    </location>
</feature>
<dbReference type="HOGENOM" id="CLU_588520_0_0_1"/>
<gene>
    <name evidence="3" type="ORF">TRAES_3BF072400050CFD_c1</name>
</gene>
<sequence length="465" mass="50550">MEPLQPLATPSAAHPPRASSVPTPVAAPDPRLPPPAIATDAVVAEMVAATHIGQKRRWAGTHVVPSKLPVPAPAAKAAKPAGKAAKPAKPTTSTAAAPKRKEKQLASRKRGGGVEHTAALPPPPPSKAAPAPPTATDVFDEMSAPSVSYRALLDDAEVNIGSPPLASFDFHVEEPAGEEEEDEDVTEIGEEVFEAGEGRCLPAAAAPLRRRTALPDNEDLLQEILLRLPPRPSSLPRASLVCKSWRSLVTDPQFQRRFRDHHGKPPLLGFFLHEHRSCSFIPMLDRPDRIPGTRFSISLDDGHIIDCRHGLVLFLGQRRLLVWDPVAREQRRLIPPPELDSDQMSIFNGGVLRPAGGQGCRSSHFQVALMAGDRERERVSAYLYSETGIWGNISSLQLQWQNRMGTGTSTLTGNSLCWLIQRNHQCVILEFDLDRQSLTLRELPPHVDAGYHNLSIMPAEDGGLG</sequence>
<reference evidence="3" key="1">
    <citation type="journal article" date="2014" name="Science">
        <title>Structural and functional partitioning of bread wheat chromosome 3B.</title>
        <authorList>
            <person name="Choulet F."/>
            <person name="Alberti A."/>
            <person name="Theil S."/>
            <person name="Glover N."/>
            <person name="Barbe V."/>
            <person name="Daron J."/>
            <person name="Pingault L."/>
            <person name="Sourdille P."/>
            <person name="Couloux A."/>
            <person name="Paux E."/>
            <person name="Leroy P."/>
            <person name="Mangenot S."/>
            <person name="Guilhot N."/>
            <person name="Le Gouis J."/>
            <person name="Balfourier F."/>
            <person name="Alaux M."/>
            <person name="Jamilloux V."/>
            <person name="Poulain J."/>
            <person name="Durand C."/>
            <person name="Bellec A."/>
            <person name="Gaspin C."/>
            <person name="Safar J."/>
            <person name="Dolezel J."/>
            <person name="Rogers J."/>
            <person name="Vandepoele K."/>
            <person name="Aury J.M."/>
            <person name="Mayer K."/>
            <person name="Berges H."/>
            <person name="Quesneville H."/>
            <person name="Wincker P."/>
            <person name="Feuillet C."/>
        </authorList>
    </citation>
    <scope>NUCLEOTIDE SEQUENCE</scope>
</reference>
<dbReference type="InterPro" id="IPR001810">
    <property type="entry name" value="F-box_dom"/>
</dbReference>
<feature type="compositionally biased region" description="Pro residues" evidence="1">
    <location>
        <begin position="120"/>
        <end position="133"/>
    </location>
</feature>
<dbReference type="PANTHER" id="PTHR32133:SF360">
    <property type="entry name" value="F-BOX DOMAIN-CONTAINING PROTEIN"/>
    <property type="match status" value="1"/>
</dbReference>
<feature type="compositionally biased region" description="Pro residues" evidence="1">
    <location>
        <begin position="25"/>
        <end position="36"/>
    </location>
</feature>
<dbReference type="Pfam" id="PF00646">
    <property type="entry name" value="F-box"/>
    <property type="match status" value="1"/>
</dbReference>
<evidence type="ECO:0000313" key="3">
    <source>
        <dbReference type="EMBL" id="CDM85919.1"/>
    </source>
</evidence>
<dbReference type="SUPFAM" id="SSF81383">
    <property type="entry name" value="F-box domain"/>
    <property type="match status" value="1"/>
</dbReference>
<proteinExistence type="predicted"/>
<dbReference type="AlphaFoldDB" id="A0A077S3M4"/>
<evidence type="ECO:0000256" key="1">
    <source>
        <dbReference type="SAM" id="MobiDB-lite"/>
    </source>
</evidence>
<dbReference type="ExpressionAtlas" id="A0A077S3M4">
    <property type="expression patterns" value="baseline"/>
</dbReference>
<dbReference type="SMART" id="SM00256">
    <property type="entry name" value="FBOX"/>
    <property type="match status" value="1"/>
</dbReference>
<dbReference type="Gene3D" id="1.20.1280.50">
    <property type="match status" value="1"/>
</dbReference>
<feature type="domain" description="F-box" evidence="2">
    <location>
        <begin position="214"/>
        <end position="258"/>
    </location>
</feature>
<accession>A0A077S3M4</accession>
<feature type="region of interest" description="Disordered" evidence="1">
    <location>
        <begin position="1"/>
        <end position="37"/>
    </location>
</feature>
<dbReference type="EMBL" id="HG670306">
    <property type="protein sequence ID" value="CDM85919.1"/>
    <property type="molecule type" value="Genomic_DNA"/>
</dbReference>
<dbReference type="PANTHER" id="PTHR32133">
    <property type="entry name" value="OS07G0120400 PROTEIN"/>
    <property type="match status" value="1"/>
</dbReference>
<dbReference type="InterPro" id="IPR036047">
    <property type="entry name" value="F-box-like_dom_sf"/>
</dbReference>
<evidence type="ECO:0000259" key="2">
    <source>
        <dbReference type="SMART" id="SM00256"/>
    </source>
</evidence>
<feature type="compositionally biased region" description="Basic residues" evidence="1">
    <location>
        <begin position="98"/>
        <end position="111"/>
    </location>
</feature>